<dbReference type="EMBL" id="JBFTWV010000094">
    <property type="protein sequence ID" value="KAL2787548.1"/>
    <property type="molecule type" value="Genomic_DNA"/>
</dbReference>
<reference evidence="4 5" key="1">
    <citation type="submission" date="2024-07" db="EMBL/GenBank/DDBJ databases">
        <title>Section-level genome sequencing and comparative genomics of Aspergillus sections Usti and Cavernicolus.</title>
        <authorList>
            <consortium name="Lawrence Berkeley National Laboratory"/>
            <person name="Nybo J.L."/>
            <person name="Vesth T.C."/>
            <person name="Theobald S."/>
            <person name="Frisvad J.C."/>
            <person name="Larsen T.O."/>
            <person name="Kjaerboelling I."/>
            <person name="Rothschild-Mancinelli K."/>
            <person name="Lyhne E.K."/>
            <person name="Kogle M.E."/>
            <person name="Barry K."/>
            <person name="Clum A."/>
            <person name="Na H."/>
            <person name="Ledsgaard L."/>
            <person name="Lin J."/>
            <person name="Lipzen A."/>
            <person name="Kuo A."/>
            <person name="Riley R."/>
            <person name="Mondo S."/>
            <person name="Labutti K."/>
            <person name="Haridas S."/>
            <person name="Pangalinan J."/>
            <person name="Salamov A.A."/>
            <person name="Simmons B.A."/>
            <person name="Magnuson J.K."/>
            <person name="Chen J."/>
            <person name="Drula E."/>
            <person name="Henrissat B."/>
            <person name="Wiebenga A."/>
            <person name="Lubbers R.J."/>
            <person name="Gomes A.C."/>
            <person name="Makela M.R."/>
            <person name="Stajich J."/>
            <person name="Grigoriev I.V."/>
            <person name="Mortensen U.H."/>
            <person name="De Vries R.P."/>
            <person name="Baker S.E."/>
            <person name="Andersen M.R."/>
        </authorList>
    </citation>
    <scope>NUCLEOTIDE SEQUENCE [LARGE SCALE GENOMIC DNA]</scope>
    <source>
        <strain evidence="4 5">CBS 209.92</strain>
    </source>
</reference>
<accession>A0ABR4FWA3</accession>
<evidence type="ECO:0000313" key="5">
    <source>
        <dbReference type="Proteomes" id="UP001610563"/>
    </source>
</evidence>
<dbReference type="Gene3D" id="2.120.10.70">
    <property type="entry name" value="Fucose-specific lectin"/>
    <property type="match status" value="1"/>
</dbReference>
<protein>
    <recommendedName>
        <fullName evidence="2">Fucose-specific lectin</fullName>
    </recommendedName>
</protein>
<organism evidence="4 5">
    <name type="scientific">Aspergillus keveii</name>
    <dbReference type="NCBI Taxonomy" id="714993"/>
    <lineage>
        <taxon>Eukaryota</taxon>
        <taxon>Fungi</taxon>
        <taxon>Dikarya</taxon>
        <taxon>Ascomycota</taxon>
        <taxon>Pezizomycotina</taxon>
        <taxon>Eurotiomycetes</taxon>
        <taxon>Eurotiomycetidae</taxon>
        <taxon>Eurotiales</taxon>
        <taxon>Aspergillaceae</taxon>
        <taxon>Aspergillus</taxon>
        <taxon>Aspergillus subgen. Nidulantes</taxon>
    </lineage>
</organism>
<evidence type="ECO:0000256" key="3">
    <source>
        <dbReference type="ARBA" id="ARBA00022734"/>
    </source>
</evidence>
<comment type="similarity">
    <text evidence="1">Belongs to the fungal fucose-specific lectin family.</text>
</comment>
<dbReference type="Pfam" id="PF07938">
    <property type="entry name" value="Fungal_lectin"/>
    <property type="match status" value="1"/>
</dbReference>
<proteinExistence type="inferred from homology"/>
<keyword evidence="3" id="KW-0430">Lectin</keyword>
<name>A0ABR4FWA3_9EURO</name>
<dbReference type="InterPro" id="IPR012475">
    <property type="entry name" value="Fungal_lectin"/>
</dbReference>
<sequence length="172" mass="18678">MLSVYMVLASSSSHDGQIRIYLRAGSQTRLEANLTCAPSMRDSQRHDRSGIRDALAQEDYKPGNPLEESEQCVGILQNTIDSTLSQNGQTQDHPETAIAAIAFGDKARVYVQVGAGEILEYQYEGARWTEGPVIAKAKEDTPIAAAAKGTDYVRYSLLSPSVGDTNEPQICV</sequence>
<evidence type="ECO:0000256" key="1">
    <source>
        <dbReference type="ARBA" id="ARBA00009042"/>
    </source>
</evidence>
<keyword evidence="5" id="KW-1185">Reference proteome</keyword>
<evidence type="ECO:0000256" key="2">
    <source>
        <dbReference type="ARBA" id="ARBA00015560"/>
    </source>
</evidence>
<dbReference type="Proteomes" id="UP001610563">
    <property type="component" value="Unassembled WGS sequence"/>
</dbReference>
<comment type="caution">
    <text evidence="4">The sequence shown here is derived from an EMBL/GenBank/DDBJ whole genome shotgun (WGS) entry which is preliminary data.</text>
</comment>
<gene>
    <name evidence="4" type="ORF">BJX66DRAFT_341079</name>
</gene>
<evidence type="ECO:0000313" key="4">
    <source>
        <dbReference type="EMBL" id="KAL2787548.1"/>
    </source>
</evidence>